<dbReference type="InterPro" id="IPR027417">
    <property type="entry name" value="P-loop_NTPase"/>
</dbReference>
<evidence type="ECO:0000256" key="6">
    <source>
        <dbReference type="ARBA" id="ARBA00022640"/>
    </source>
</evidence>
<keyword evidence="15" id="KW-0342">GTP-binding</keyword>
<evidence type="ECO:0000256" key="7">
    <source>
        <dbReference type="ARBA" id="ARBA00022692"/>
    </source>
</evidence>
<organism evidence="21 22">
    <name type="scientific">Aplysia californica</name>
    <name type="common">California sea hare</name>
    <dbReference type="NCBI Taxonomy" id="6500"/>
    <lineage>
        <taxon>Eukaryota</taxon>
        <taxon>Metazoa</taxon>
        <taxon>Spiralia</taxon>
        <taxon>Lophotrochozoa</taxon>
        <taxon>Mollusca</taxon>
        <taxon>Gastropoda</taxon>
        <taxon>Heterobranchia</taxon>
        <taxon>Euthyneura</taxon>
        <taxon>Tectipleura</taxon>
        <taxon>Aplysiida</taxon>
        <taxon>Aplysioidea</taxon>
        <taxon>Aplysiidae</taxon>
        <taxon>Aplysia</taxon>
    </lineage>
</organism>
<evidence type="ECO:0000313" key="21">
    <source>
        <dbReference type="Proteomes" id="UP000694888"/>
    </source>
</evidence>
<keyword evidence="18" id="KW-0175">Coiled coil</keyword>
<feature type="coiled-coil region" evidence="18">
    <location>
        <begin position="731"/>
        <end position="765"/>
    </location>
</feature>
<keyword evidence="16 19" id="KW-0472">Membrane</keyword>
<evidence type="ECO:0000256" key="9">
    <source>
        <dbReference type="ARBA" id="ARBA00022741"/>
    </source>
</evidence>
<keyword evidence="8" id="KW-0479">Metal-binding</keyword>
<keyword evidence="14 19" id="KW-1133">Transmembrane helix</keyword>
<keyword evidence="10" id="KW-0378">Hydrolase</keyword>
<evidence type="ECO:0000256" key="1">
    <source>
        <dbReference type="ARBA" id="ARBA00001946"/>
    </source>
</evidence>
<evidence type="ECO:0000256" key="11">
    <source>
        <dbReference type="ARBA" id="ARBA00022805"/>
    </source>
</evidence>
<keyword evidence="5" id="KW-0150">Chloroplast</keyword>
<dbReference type="PANTHER" id="PTHR10903:SF135">
    <property type="entry name" value="TRANSLOCASE OF CHLOROPLAST 120, CHLOROPLASTIC-RELATED"/>
    <property type="match status" value="1"/>
</dbReference>
<keyword evidence="6" id="KW-0934">Plastid</keyword>
<evidence type="ECO:0000313" key="22">
    <source>
        <dbReference type="RefSeq" id="XP_005096285.2"/>
    </source>
</evidence>
<dbReference type="RefSeq" id="XP_005096285.2">
    <property type="nucleotide sequence ID" value="XM_005096228.3"/>
</dbReference>
<comment type="similarity">
    <text evidence="3">Belongs to the TRAFAC class TrmE-Era-EngA-EngB-Septin-like GTPase superfamily. AIG1/Toc34/Toc159-like paraseptin GTPase family. IAN subfamily.</text>
</comment>
<protein>
    <submittedName>
        <fullName evidence="22 23">Uncharacterized protein LOC101862640</fullName>
    </submittedName>
</protein>
<accession>A0ABM0JL58</accession>
<dbReference type="Gene3D" id="3.40.50.300">
    <property type="entry name" value="P-loop containing nucleotide triphosphate hydrolases"/>
    <property type="match status" value="1"/>
</dbReference>
<evidence type="ECO:0000256" key="18">
    <source>
        <dbReference type="SAM" id="Coils"/>
    </source>
</evidence>
<evidence type="ECO:0000256" key="3">
    <source>
        <dbReference type="ARBA" id="ARBA00008535"/>
    </source>
</evidence>
<evidence type="ECO:0000256" key="15">
    <source>
        <dbReference type="ARBA" id="ARBA00023134"/>
    </source>
</evidence>
<name>A0ABM0JL58_APLCA</name>
<evidence type="ECO:0000313" key="23">
    <source>
        <dbReference type="RefSeq" id="XP_035825073.1"/>
    </source>
</evidence>
<evidence type="ECO:0000256" key="13">
    <source>
        <dbReference type="ARBA" id="ARBA00022927"/>
    </source>
</evidence>
<sequence length="920" mass="104672">MPGANMFYIIVNVVKWLAFGFLKCVFSLAAFCISFLIGFLWKMLPLCVLLCLIGNYFYQQSKKKLIEQEKQKVQRFMFRLLRCTKSLYEGLNLNSHIATPILIEFLVPESDGYVATSWHSVSDGVSKYRVCGVLYKHKGTMNVYLGVDKEIEASLLHWPPSLAWKVSINGVQFGQRLSKHYQWHEDLQLHLSVYDAILVFGKGKGSPKKITWSVYIGKANASIDTDYVQSLSRRVCHDCKAWKEEINSTLHTNSKFLSVPVNTISEWKKCSTALTGLSCKAKEQLCEDPTDQELIVMENIDCDLFKEEHCDMYSSYQDLQPRGGSLYKVRGRIMCNESPGVLIFSVCVNASKHLNVSDLLWPVKLDWEVILVTGDSKHIIGSKCSLFQKPTKDHDSVLCSEEDMRVSLNEDDARFVDVRWLTVQWRVRPTSGVFCVKTKDISACLKDIETCFRAAFECGDQRLRSDETLRKTPRPHLGSLRRSARTTSAPPILQHSNWILLLLGGAQAGVSSVGNGILQEDVFTTHEEDEGGLVGEPRALEATRYSQVLNGHVTVVDVPGLKVHTTDFGGTVSARYERSLKAGFDKCEGGFHALIYTLPFSTRLSDEDKTIISYIKGLLGSSVFKDFGVIVITKDNLNSNYRKDKSFKRWCQERQGSLLEFFQECNFRCVLADKTTRAATPASTLFKNVMEYVMDLQAVEKRYNMRSLHGGNSVHSDLLRKFSDMILRYHSVKLMRRNNEQKNEFQELKRVAEDLNNEARSLHNMTSQLRTVVKAIDNFTEILDNEISRLDDNSVKDAARIQDMEKELSMYVELVTGHVAENSKLQEQIAAANEKVTYLTDKAVESRHQLEQVEAERDRLAEENRSLLREIETLKDINCKDLRMSSDVSEMLCEYAFLEDFGTFVIVIVLTLTPFGRLVF</sequence>
<evidence type="ECO:0000256" key="14">
    <source>
        <dbReference type="ARBA" id="ARBA00022989"/>
    </source>
</evidence>
<keyword evidence="7 19" id="KW-0812">Transmembrane</keyword>
<comment type="cofactor">
    <cofactor evidence="1">
        <name>Mg(2+)</name>
        <dbReference type="ChEBI" id="CHEBI:18420"/>
    </cofactor>
</comment>
<dbReference type="GeneID" id="101862640"/>
<evidence type="ECO:0000256" key="10">
    <source>
        <dbReference type="ARBA" id="ARBA00022801"/>
    </source>
</evidence>
<evidence type="ECO:0000256" key="8">
    <source>
        <dbReference type="ARBA" id="ARBA00022723"/>
    </source>
</evidence>
<evidence type="ECO:0000256" key="16">
    <source>
        <dbReference type="ARBA" id="ARBA00023136"/>
    </source>
</evidence>
<comment type="subcellular location">
    <subcellularLocation>
        <location evidence="2">Membrane</location>
        <topology evidence="2">Single-pass membrane protein</topology>
    </subcellularLocation>
    <subcellularLocation>
        <location evidence="17">Plastid</location>
        <location evidence="17">Chloroplast outer membrane</location>
    </subcellularLocation>
</comment>
<proteinExistence type="inferred from homology"/>
<gene>
    <name evidence="22 23" type="primary">LOC101862640</name>
</gene>
<dbReference type="Pfam" id="PF04548">
    <property type="entry name" value="AIG1"/>
    <property type="match status" value="1"/>
</dbReference>
<keyword evidence="13" id="KW-0653">Protein transport</keyword>
<reference evidence="22 23" key="1">
    <citation type="submission" date="2025-05" db="UniProtKB">
        <authorList>
            <consortium name="RefSeq"/>
        </authorList>
    </citation>
    <scope>IDENTIFICATION</scope>
</reference>
<evidence type="ECO:0000256" key="2">
    <source>
        <dbReference type="ARBA" id="ARBA00004167"/>
    </source>
</evidence>
<evidence type="ECO:0000259" key="20">
    <source>
        <dbReference type="Pfam" id="PF04548"/>
    </source>
</evidence>
<keyword evidence="4" id="KW-0813">Transport</keyword>
<evidence type="ECO:0000256" key="4">
    <source>
        <dbReference type="ARBA" id="ARBA00022448"/>
    </source>
</evidence>
<feature type="transmembrane region" description="Helical" evidence="19">
    <location>
        <begin position="6"/>
        <end position="32"/>
    </location>
</feature>
<evidence type="ECO:0000256" key="5">
    <source>
        <dbReference type="ARBA" id="ARBA00022528"/>
    </source>
</evidence>
<dbReference type="Proteomes" id="UP000694888">
    <property type="component" value="Unplaced"/>
</dbReference>
<feature type="domain" description="AIG1-type G" evidence="20">
    <location>
        <begin position="500"/>
        <end position="699"/>
    </location>
</feature>
<keyword evidence="9" id="KW-0547">Nucleotide-binding</keyword>
<keyword evidence="21" id="KW-1185">Reference proteome</keyword>
<keyword evidence="12" id="KW-0460">Magnesium</keyword>
<evidence type="ECO:0000256" key="17">
    <source>
        <dbReference type="ARBA" id="ARBA00024013"/>
    </source>
</evidence>
<keyword evidence="11" id="KW-1002">Plastid outer membrane</keyword>
<dbReference type="InterPro" id="IPR045058">
    <property type="entry name" value="GIMA/IAN/Toc"/>
</dbReference>
<feature type="coiled-coil region" evidence="18">
    <location>
        <begin position="815"/>
        <end position="877"/>
    </location>
</feature>
<dbReference type="InterPro" id="IPR006703">
    <property type="entry name" value="G_AIG1"/>
</dbReference>
<evidence type="ECO:0000256" key="19">
    <source>
        <dbReference type="SAM" id="Phobius"/>
    </source>
</evidence>
<evidence type="ECO:0000256" key="12">
    <source>
        <dbReference type="ARBA" id="ARBA00022842"/>
    </source>
</evidence>
<dbReference type="PANTHER" id="PTHR10903">
    <property type="entry name" value="GTPASE, IMAP FAMILY MEMBER-RELATED"/>
    <property type="match status" value="1"/>
</dbReference>
<dbReference type="RefSeq" id="XP_035825073.1">
    <property type="nucleotide sequence ID" value="XM_035969180.1"/>
</dbReference>